<sequence>MTMAVLCFRNSHSEVVSDSSSSSRISLAQFELPILAGDPNGRLFEIRKFGISFARRFEKLGFTMDFRADVGSWDCELELHSTLYTESTLLSFSNSGIKSSSSESWMSSNHDFTGT</sequence>
<keyword evidence="3" id="KW-1185">Reference proteome</keyword>
<protein>
    <submittedName>
        <fullName evidence="2">Uncharacterized protein</fullName>
    </submittedName>
</protein>
<organism evidence="2 3">
    <name type="scientific">Anopheles farauti</name>
    <dbReference type="NCBI Taxonomy" id="69004"/>
    <lineage>
        <taxon>Eukaryota</taxon>
        <taxon>Metazoa</taxon>
        <taxon>Ecdysozoa</taxon>
        <taxon>Arthropoda</taxon>
        <taxon>Hexapoda</taxon>
        <taxon>Insecta</taxon>
        <taxon>Pterygota</taxon>
        <taxon>Neoptera</taxon>
        <taxon>Endopterygota</taxon>
        <taxon>Diptera</taxon>
        <taxon>Nematocera</taxon>
        <taxon>Culicoidea</taxon>
        <taxon>Culicidae</taxon>
        <taxon>Anophelinae</taxon>
        <taxon>Anopheles</taxon>
    </lineage>
</organism>
<evidence type="ECO:0000256" key="1">
    <source>
        <dbReference type="SAM" id="MobiDB-lite"/>
    </source>
</evidence>
<dbReference type="EMBL" id="AXCN02002112">
    <property type="status" value="NOT_ANNOTATED_CDS"/>
    <property type="molecule type" value="Genomic_DNA"/>
</dbReference>
<evidence type="ECO:0000313" key="3">
    <source>
        <dbReference type="Proteomes" id="UP000075886"/>
    </source>
</evidence>
<dbReference type="AlphaFoldDB" id="A0A182QYG7"/>
<accession>A0A182QYG7</accession>
<proteinExistence type="predicted"/>
<reference evidence="2" key="2">
    <citation type="submission" date="2020-05" db="UniProtKB">
        <authorList>
            <consortium name="EnsemblMetazoa"/>
        </authorList>
    </citation>
    <scope>IDENTIFICATION</scope>
    <source>
        <strain evidence="2">FAR1</strain>
    </source>
</reference>
<feature type="region of interest" description="Disordered" evidence="1">
    <location>
        <begin position="94"/>
        <end position="115"/>
    </location>
</feature>
<evidence type="ECO:0000313" key="2">
    <source>
        <dbReference type="EnsemblMetazoa" id="AFAF019420-PA"/>
    </source>
</evidence>
<dbReference type="Proteomes" id="UP000075886">
    <property type="component" value="Unassembled WGS sequence"/>
</dbReference>
<feature type="compositionally biased region" description="Low complexity" evidence="1">
    <location>
        <begin position="94"/>
        <end position="108"/>
    </location>
</feature>
<dbReference type="VEuPathDB" id="VectorBase:AFAF019420"/>
<name>A0A182QYG7_9DIPT</name>
<dbReference type="EnsemblMetazoa" id="AFAF019420-RA">
    <property type="protein sequence ID" value="AFAF019420-PA"/>
    <property type="gene ID" value="AFAF019420"/>
</dbReference>
<reference evidence="3" key="1">
    <citation type="submission" date="2014-01" db="EMBL/GenBank/DDBJ databases">
        <title>The Genome Sequence of Anopheles farauti FAR1 (V2).</title>
        <authorList>
            <consortium name="The Broad Institute Genomics Platform"/>
            <person name="Neafsey D.E."/>
            <person name="Besansky N."/>
            <person name="Howell P."/>
            <person name="Walton C."/>
            <person name="Young S.K."/>
            <person name="Zeng Q."/>
            <person name="Gargeya S."/>
            <person name="Fitzgerald M."/>
            <person name="Haas B."/>
            <person name="Abouelleil A."/>
            <person name="Allen A.W."/>
            <person name="Alvarado L."/>
            <person name="Arachchi H.M."/>
            <person name="Berlin A.M."/>
            <person name="Chapman S.B."/>
            <person name="Gainer-Dewar J."/>
            <person name="Goldberg J."/>
            <person name="Griggs A."/>
            <person name="Gujja S."/>
            <person name="Hansen M."/>
            <person name="Howarth C."/>
            <person name="Imamovic A."/>
            <person name="Ireland A."/>
            <person name="Larimer J."/>
            <person name="McCowan C."/>
            <person name="Murphy C."/>
            <person name="Pearson M."/>
            <person name="Poon T.W."/>
            <person name="Priest M."/>
            <person name="Roberts A."/>
            <person name="Saif S."/>
            <person name="Shea T."/>
            <person name="Sisk P."/>
            <person name="Sykes S."/>
            <person name="Wortman J."/>
            <person name="Nusbaum C."/>
            <person name="Birren B."/>
        </authorList>
    </citation>
    <scope>NUCLEOTIDE SEQUENCE [LARGE SCALE GENOMIC DNA]</scope>
    <source>
        <strain evidence="3">FAR1</strain>
    </source>
</reference>